<dbReference type="InterPro" id="IPR036291">
    <property type="entry name" value="NAD(P)-bd_dom_sf"/>
</dbReference>
<reference evidence="3" key="2">
    <citation type="journal article" date="2014" name="ISME J.">
        <title>Microbial stratification in low pH oxic and suboxic macroscopic growths along an acid mine drainage.</title>
        <authorList>
            <person name="Mendez-Garcia C."/>
            <person name="Mesa V."/>
            <person name="Sprenger R.R."/>
            <person name="Richter M."/>
            <person name="Diez M.S."/>
            <person name="Solano J."/>
            <person name="Bargiela R."/>
            <person name="Golyshina O.V."/>
            <person name="Manteca A."/>
            <person name="Ramos J.L."/>
            <person name="Gallego J.R."/>
            <person name="Llorente I."/>
            <person name="Martins Dos Santos V.A."/>
            <person name="Jensen O.N."/>
            <person name="Pelaez A.I."/>
            <person name="Sanchez J."/>
            <person name="Ferrer M."/>
        </authorList>
    </citation>
    <scope>NUCLEOTIDE SEQUENCE</scope>
</reference>
<dbReference type="InterPro" id="IPR050085">
    <property type="entry name" value="AGPR"/>
</dbReference>
<dbReference type="SUPFAM" id="SSF51735">
    <property type="entry name" value="NAD(P)-binding Rossmann-fold domains"/>
    <property type="match status" value="1"/>
</dbReference>
<dbReference type="PANTHER" id="PTHR32338:SF10">
    <property type="entry name" value="N-ACETYL-GAMMA-GLUTAMYL-PHOSPHATE REDUCTASE, CHLOROPLASTIC-RELATED"/>
    <property type="match status" value="1"/>
</dbReference>
<dbReference type="GO" id="GO:0016620">
    <property type="term" value="F:oxidoreductase activity, acting on the aldehyde or oxo group of donors, NAD or NADP as acceptor"/>
    <property type="evidence" value="ECO:0007669"/>
    <property type="project" value="InterPro"/>
</dbReference>
<accession>T0ZYJ4</accession>
<sequence>MTKIRVAIVGATGYTSLETIRWLLKHPAARITYLASRKQEQPISELFPELLGRIHLPIAPFDVEAIKKAADVAFLCLPHVAAMEHVPPLLDAGMKVIDLSADYRLKDAAIYEKWYKHPHGDAKNLAAAVYGLPEFFASAIAKAHFV</sequence>
<evidence type="ECO:0000313" key="3">
    <source>
        <dbReference type="EMBL" id="EQD34985.1"/>
    </source>
</evidence>
<dbReference type="CDD" id="cd17895">
    <property type="entry name" value="AGPR_1_N"/>
    <property type="match status" value="1"/>
</dbReference>
<dbReference type="Pfam" id="PF01118">
    <property type="entry name" value="Semialdhyde_dh"/>
    <property type="match status" value="1"/>
</dbReference>
<dbReference type="PANTHER" id="PTHR32338">
    <property type="entry name" value="N-ACETYL-GAMMA-GLUTAMYL-PHOSPHATE REDUCTASE, CHLOROPLASTIC-RELATED-RELATED"/>
    <property type="match status" value="1"/>
</dbReference>
<dbReference type="EMBL" id="AUZX01013643">
    <property type="protein sequence ID" value="EQD34985.1"/>
    <property type="molecule type" value="Genomic_DNA"/>
</dbReference>
<organism evidence="3">
    <name type="scientific">mine drainage metagenome</name>
    <dbReference type="NCBI Taxonomy" id="410659"/>
    <lineage>
        <taxon>unclassified sequences</taxon>
        <taxon>metagenomes</taxon>
        <taxon>ecological metagenomes</taxon>
    </lineage>
</organism>
<protein>
    <submittedName>
        <fullName evidence="3">N-acetyl-gamma-glutamyl-phosphate reductase</fullName>
    </submittedName>
</protein>
<dbReference type="GO" id="GO:0006526">
    <property type="term" value="P:L-arginine biosynthetic process"/>
    <property type="evidence" value="ECO:0007669"/>
    <property type="project" value="UniProtKB-KW"/>
</dbReference>
<keyword evidence="1" id="KW-0028">Amino-acid biosynthesis</keyword>
<proteinExistence type="predicted"/>
<reference evidence="3" key="1">
    <citation type="submission" date="2013-08" db="EMBL/GenBank/DDBJ databases">
        <authorList>
            <person name="Mendez C."/>
            <person name="Richter M."/>
            <person name="Ferrer M."/>
            <person name="Sanchez J."/>
        </authorList>
    </citation>
    <scope>NUCLEOTIDE SEQUENCE</scope>
</reference>
<dbReference type="InterPro" id="IPR000534">
    <property type="entry name" value="Semialdehyde_DH_NAD-bd"/>
</dbReference>
<dbReference type="SMART" id="SM00859">
    <property type="entry name" value="Semialdhyde_dh"/>
    <property type="match status" value="1"/>
</dbReference>
<feature type="domain" description="Semialdehyde dehydrogenase NAD-binding" evidence="2">
    <location>
        <begin position="5"/>
        <end position="143"/>
    </location>
</feature>
<dbReference type="AlphaFoldDB" id="T0ZYJ4"/>
<evidence type="ECO:0000259" key="2">
    <source>
        <dbReference type="SMART" id="SM00859"/>
    </source>
</evidence>
<evidence type="ECO:0000256" key="1">
    <source>
        <dbReference type="ARBA" id="ARBA00022571"/>
    </source>
</evidence>
<keyword evidence="1" id="KW-0055">Arginine biosynthesis</keyword>
<name>T0ZYJ4_9ZZZZ</name>
<comment type="caution">
    <text evidence="3">The sequence shown here is derived from an EMBL/GenBank/DDBJ whole genome shotgun (WGS) entry which is preliminary data.</text>
</comment>
<feature type="non-terminal residue" evidence="3">
    <location>
        <position position="146"/>
    </location>
</feature>
<dbReference type="Gene3D" id="3.40.50.720">
    <property type="entry name" value="NAD(P)-binding Rossmann-like Domain"/>
    <property type="match status" value="1"/>
</dbReference>
<dbReference type="GO" id="GO:0051287">
    <property type="term" value="F:NAD binding"/>
    <property type="evidence" value="ECO:0007669"/>
    <property type="project" value="InterPro"/>
</dbReference>
<gene>
    <name evidence="3" type="ORF">B1A_18490</name>
</gene>